<evidence type="ECO:0000259" key="7">
    <source>
        <dbReference type="Pfam" id="PF03178"/>
    </source>
</evidence>
<dbReference type="OrthoDB" id="436637at2759"/>
<accession>A0A482X1D1</accession>
<dbReference type="GO" id="GO:0008380">
    <property type="term" value="P:RNA splicing"/>
    <property type="evidence" value="ECO:0007669"/>
    <property type="project" value="UniProtKB-KW"/>
</dbReference>
<dbReference type="InterPro" id="IPR004871">
    <property type="entry name" value="RSE1/DDB1/CPSF1_C"/>
</dbReference>
<dbReference type="InParanoid" id="A0A482X1D1"/>
<dbReference type="GO" id="GO:0005681">
    <property type="term" value="C:spliceosomal complex"/>
    <property type="evidence" value="ECO:0007669"/>
    <property type="project" value="UniProtKB-KW"/>
</dbReference>
<dbReference type="Pfam" id="PF10433">
    <property type="entry name" value="Beta-prop_RSE1_1st"/>
    <property type="match status" value="1"/>
</dbReference>
<evidence type="ECO:0000256" key="1">
    <source>
        <dbReference type="ARBA" id="ARBA00004123"/>
    </source>
</evidence>
<dbReference type="STRING" id="195883.A0A482X1D1"/>
<dbReference type="SUPFAM" id="SSF50978">
    <property type="entry name" value="WD40 repeat-like"/>
    <property type="match status" value="1"/>
</dbReference>
<dbReference type="Proteomes" id="UP000291343">
    <property type="component" value="Unassembled WGS sequence"/>
</dbReference>
<dbReference type="PANTHER" id="PTHR10644">
    <property type="entry name" value="DNA REPAIR/RNA PROCESSING CPSF FAMILY"/>
    <property type="match status" value="1"/>
</dbReference>
<keyword evidence="11" id="KW-1185">Reference proteome</keyword>
<keyword evidence="2" id="KW-0507">mRNA processing</keyword>
<evidence type="ECO:0000256" key="3">
    <source>
        <dbReference type="ARBA" id="ARBA00022728"/>
    </source>
</evidence>
<dbReference type="FunFam" id="2.130.10.10:FF:000027">
    <property type="entry name" value="Splicing factor 3B subunit 3"/>
    <property type="match status" value="1"/>
</dbReference>
<sequence length="1184" mass="131278">MYLYNLTLQRATGITHAIHGNFSGGKTQEILVSRGKCLEMLRPDPNTGKVHTLLTVEIFGIVRSLMAFRLTGGTQDYIIVGSDSGRIVILKYDAAKNILEKVHQETFGKSGCRRIVPGQYLAIDPKGRAVMIGAIEKQKLVYVLNRDAEARLTISSPLEAHKSNTLVYHMVGVDVSFGNPLFACLEIDYEEADTDTTGEAVHKTQQTLTFYELDLGANNVVRKYSEPLEEHANFLISVPGSGNDSSSGVLICSENYLTYKNLGDQHDVRCPIPRRRNDLDDPERGMIFVCSATHKTRSMFFFLVQTEQGDIFKVTLEIDPEIGMVSEIKLKYFDTVPVAAAMCVLKTGFLFVASESGNHYLYQIAHLGDDDDELEFSSAMPLEEGDTFFFAPRALRNLVLVDELDSLSPILACHVANLTKDDRDDSPQLYMACGRGPRSSLRVLRHGLEVTEMAVSELPGNPNAVWTVKRRADEEFDAYIIVSFVNATLVLSIGETVEEVADSGFLGITPTLSCSALGTDAAVQVYPDGVRHIRSDKDKRLQDWKVPSKKQIVKCAVNQRQVVIALTGGELVYFEMDPSGLLKEYDKHKEMESDVLCMALGNAPSGEQMSRFLAVGLADETVRIISLDPASCLSPLSMLGLPSAAESLCIVEMGGGETGKEGVVTRGTLYLNIGLQNGGLLRTVLDPVTGDLADTRTRYLGSRPVKLFRIKMQGGEAVLAMSSRSWLSYNYQNRFHLTPLSYESLEYASGFSSEQCPEGVVAISTNTLRILALEKLGAVFNQIAFPLEYTPRKFVVHDDSSHLLLIETEHNAYTEETKKGRRIQMAEEMREAAGEEEQELAQEMAEAFLTEDLPETVFSAPKAGAGMWASLIRIMNPLDGKSHQIIRLLQNEAAVRMNSTCTNLELVHKTPVDDVPNALCGFQGRLLVGVGKMLRLYDMGKKKLLRKCENKHIPNLIVKIMSMGQRVFVADVQESIYFVRYKRQVNQLIIYADDTQPRWITTATVLDYNTVATADKFGNIAVIRLPQSVSDEVDEDPTGNKALWDRGLLNGASQKADCIANFHVGEICMSLQKATLIPGSSESLVYTTLSGSVGVLVPFSSHEDQDFFQHLEMHMRSENPPLCGRDHLSFRSYYYPLKNVLDGDLCEQYNAIDSAKQKSIAGDLDRTPNEVSKKLEDIRTSYAF</sequence>
<dbReference type="Pfam" id="PF23726">
    <property type="entry name" value="Beta-prop_RSE1_2nd"/>
    <property type="match status" value="1"/>
</dbReference>
<dbReference type="Gene3D" id="2.130.10.10">
    <property type="entry name" value="YVTN repeat-like/Quinoprotein amine dehydrogenase"/>
    <property type="match status" value="3"/>
</dbReference>
<protein>
    <recommendedName>
        <fullName evidence="12">DNA damage-binding protein 1</fullName>
    </recommendedName>
</protein>
<evidence type="ECO:0000256" key="4">
    <source>
        <dbReference type="ARBA" id="ARBA00023187"/>
    </source>
</evidence>
<evidence type="ECO:0000256" key="5">
    <source>
        <dbReference type="ARBA" id="ARBA00023242"/>
    </source>
</evidence>
<organism evidence="10 11">
    <name type="scientific">Laodelphax striatellus</name>
    <name type="common">Small brown planthopper</name>
    <name type="synonym">Delphax striatella</name>
    <dbReference type="NCBI Taxonomy" id="195883"/>
    <lineage>
        <taxon>Eukaryota</taxon>
        <taxon>Metazoa</taxon>
        <taxon>Ecdysozoa</taxon>
        <taxon>Arthropoda</taxon>
        <taxon>Hexapoda</taxon>
        <taxon>Insecta</taxon>
        <taxon>Pterygota</taxon>
        <taxon>Neoptera</taxon>
        <taxon>Paraneoptera</taxon>
        <taxon>Hemiptera</taxon>
        <taxon>Auchenorrhyncha</taxon>
        <taxon>Fulgoroidea</taxon>
        <taxon>Delphacidae</taxon>
        <taxon>Criomorphinae</taxon>
        <taxon>Laodelphax</taxon>
    </lineage>
</organism>
<name>A0A482X1D1_LAOST</name>
<evidence type="ECO:0000259" key="8">
    <source>
        <dbReference type="Pfam" id="PF10433"/>
    </source>
</evidence>
<dbReference type="SMR" id="A0A482X1D1"/>
<dbReference type="FunFam" id="2.130.10.10:FF:000031">
    <property type="entry name" value="Splicing factor 3b subunit 3"/>
    <property type="match status" value="1"/>
</dbReference>
<gene>
    <name evidence="10" type="ORF">LSTR_LSTR000897</name>
</gene>
<dbReference type="AlphaFoldDB" id="A0A482X1D1"/>
<comment type="subcellular location">
    <subcellularLocation>
        <location evidence="1">Nucleus</location>
    </subcellularLocation>
</comment>
<dbReference type="FunCoup" id="A0A482X1D1">
    <property type="interactions" value="2455"/>
</dbReference>
<keyword evidence="3" id="KW-0747">Spliceosome</keyword>
<feature type="domain" description="RSE1/DDB1/CPSF1 second beta-propeller" evidence="9">
    <location>
        <begin position="451"/>
        <end position="772"/>
    </location>
</feature>
<comment type="similarity">
    <text evidence="6">Belongs to the RSE1 family.</text>
</comment>
<keyword evidence="5" id="KW-0539">Nucleus</keyword>
<keyword evidence="4" id="KW-0508">mRNA splicing</keyword>
<dbReference type="InterPro" id="IPR018846">
    <property type="entry name" value="Beta-prop_RSE1/DDB1/CPSF1_1st"/>
</dbReference>
<dbReference type="EMBL" id="QKKF02019844">
    <property type="protein sequence ID" value="RZF39376.1"/>
    <property type="molecule type" value="Genomic_DNA"/>
</dbReference>
<evidence type="ECO:0000313" key="11">
    <source>
        <dbReference type="Proteomes" id="UP000291343"/>
    </source>
</evidence>
<proteinExistence type="inferred from homology"/>
<dbReference type="InterPro" id="IPR050358">
    <property type="entry name" value="RSE1/DDB1/CFT1"/>
</dbReference>
<feature type="domain" description="RSE1/DDB1/CPSF1 C-terminal" evidence="7">
    <location>
        <begin position="900"/>
        <end position="1149"/>
    </location>
</feature>
<dbReference type="InterPro" id="IPR015943">
    <property type="entry name" value="WD40/YVTN_repeat-like_dom_sf"/>
</dbReference>
<comment type="caution">
    <text evidence="10">The sequence shown here is derived from an EMBL/GenBank/DDBJ whole genome shotgun (WGS) entry which is preliminary data.</text>
</comment>
<evidence type="ECO:0000256" key="6">
    <source>
        <dbReference type="ARBA" id="ARBA00038266"/>
    </source>
</evidence>
<reference evidence="10 11" key="1">
    <citation type="journal article" date="2017" name="Gigascience">
        <title>Genome sequence of the small brown planthopper, Laodelphax striatellus.</title>
        <authorList>
            <person name="Zhu J."/>
            <person name="Jiang F."/>
            <person name="Wang X."/>
            <person name="Yang P."/>
            <person name="Bao Y."/>
            <person name="Zhao W."/>
            <person name="Wang W."/>
            <person name="Lu H."/>
            <person name="Wang Q."/>
            <person name="Cui N."/>
            <person name="Li J."/>
            <person name="Chen X."/>
            <person name="Luo L."/>
            <person name="Yu J."/>
            <person name="Kang L."/>
            <person name="Cui F."/>
        </authorList>
    </citation>
    <scope>NUCLEOTIDE SEQUENCE [LARGE SCALE GENOMIC DNA]</scope>
    <source>
        <strain evidence="10">Lst14</strain>
    </source>
</reference>
<feature type="domain" description="RSE1/DDB1/CPSF1 first beta-propeller" evidence="8">
    <location>
        <begin position="14"/>
        <end position="404"/>
    </location>
</feature>
<evidence type="ECO:0000313" key="10">
    <source>
        <dbReference type="EMBL" id="RZF39376.1"/>
    </source>
</evidence>
<evidence type="ECO:0008006" key="12">
    <source>
        <dbReference type="Google" id="ProtNLM"/>
    </source>
</evidence>
<dbReference type="Pfam" id="PF03178">
    <property type="entry name" value="CPSF_A"/>
    <property type="match status" value="1"/>
</dbReference>
<dbReference type="InterPro" id="IPR036322">
    <property type="entry name" value="WD40_repeat_dom_sf"/>
</dbReference>
<dbReference type="GO" id="GO:0003676">
    <property type="term" value="F:nucleic acid binding"/>
    <property type="evidence" value="ECO:0007669"/>
    <property type="project" value="InterPro"/>
</dbReference>
<evidence type="ECO:0000256" key="2">
    <source>
        <dbReference type="ARBA" id="ARBA00022664"/>
    </source>
</evidence>
<dbReference type="InterPro" id="IPR058543">
    <property type="entry name" value="Beta-prop_RSE1/DDB1/CPSF1_2nd"/>
</dbReference>
<evidence type="ECO:0000259" key="9">
    <source>
        <dbReference type="Pfam" id="PF23726"/>
    </source>
</evidence>
<dbReference type="GO" id="GO:0006397">
    <property type="term" value="P:mRNA processing"/>
    <property type="evidence" value="ECO:0007669"/>
    <property type="project" value="UniProtKB-KW"/>
</dbReference>